<dbReference type="PROSITE" id="PS00149">
    <property type="entry name" value="SULFATASE_2"/>
    <property type="match status" value="1"/>
</dbReference>
<proteinExistence type="inferred from homology"/>
<sequence>MTLKRTILKIFTGLILLAGALTAGATAAAEKPNVVIILTDDQGYQDVGCYGAPKIKTPNLDRMADEGMRFTDFYVASSVCSASRAALLTGCYPQRVGIGGALFPNWKNEGLDPKHVTIAEMLKEAGYATAAVGKWHLGDAPEFLPINQGFDSYYGIPYSNDMFPAKAMAYAEDCLYREGVTPESLASAFPQEKEGLSRWERQPHKLKNKVPLMRNVQCIEFPADQNTLTRRYTEEAVRFIEQSVDIPFFLYLGHSMPHIPLYASPEFEGKSDAGLYGDCIEEIDWSVGEILDTLKRLGLDRNTLVFYSSDNGPWELKGSDDAKVKGNQNRRVGGSAGPLRGYKFSSWEGGMRVPTLMWSPGRIPSGQVCNEVASTIDMLPTLATLTGSELPASRIDGKSLVPLLEGRADAVSPHEAFFYGTQGVRAGDWKLIRNEKAFELYNLAEDISESRNVAGEHPEVMARLKKLLEEHKQDL</sequence>
<dbReference type="CDD" id="cd16026">
    <property type="entry name" value="GALNS_like"/>
    <property type="match status" value="1"/>
</dbReference>
<keyword evidence="5" id="KW-0732">Signal</keyword>
<keyword evidence="2" id="KW-0479">Metal-binding</keyword>
<evidence type="ECO:0000259" key="6">
    <source>
        <dbReference type="Pfam" id="PF00884"/>
    </source>
</evidence>
<dbReference type="InterPro" id="IPR000917">
    <property type="entry name" value="Sulfatase_N"/>
</dbReference>
<evidence type="ECO:0000256" key="2">
    <source>
        <dbReference type="ARBA" id="ARBA00022723"/>
    </source>
</evidence>
<reference evidence="7 8" key="1">
    <citation type="journal article" date="2022" name="Syst. Appl. Microbiol.">
        <title>Rhodopirellula aestuarii sp. nov., a novel member of the genus Rhodopirellula isolated from brackish sediments collected in the Tagus River estuary, Portugal.</title>
        <authorList>
            <person name="Vitorino I.R."/>
            <person name="Klimek D."/>
            <person name="Calusinska M."/>
            <person name="Lobo-da-Cunha A."/>
            <person name="Vasconcelos V."/>
            <person name="Lage O.M."/>
        </authorList>
    </citation>
    <scope>NUCLEOTIDE SEQUENCE [LARGE SCALE GENOMIC DNA]</scope>
    <source>
        <strain evidence="7 8">ICT_H3.1</strain>
    </source>
</reference>
<keyword evidence="3" id="KW-0378">Hydrolase</keyword>
<dbReference type="Gene3D" id="3.30.1120.10">
    <property type="match status" value="1"/>
</dbReference>
<dbReference type="RefSeq" id="WP_250928902.1">
    <property type="nucleotide sequence ID" value="NZ_JAMQBK010000030.1"/>
</dbReference>
<feature type="chain" id="PRO_5046784657" evidence="5">
    <location>
        <begin position="29"/>
        <end position="475"/>
    </location>
</feature>
<dbReference type="InterPro" id="IPR017850">
    <property type="entry name" value="Alkaline_phosphatase_core_sf"/>
</dbReference>
<evidence type="ECO:0000256" key="5">
    <source>
        <dbReference type="SAM" id="SignalP"/>
    </source>
</evidence>
<accession>A0ABT0U316</accession>
<keyword evidence="4" id="KW-0106">Calcium</keyword>
<comment type="similarity">
    <text evidence="1">Belongs to the sulfatase family.</text>
</comment>
<comment type="caution">
    <text evidence="7">The sequence shown here is derived from an EMBL/GenBank/DDBJ whole genome shotgun (WGS) entry which is preliminary data.</text>
</comment>
<dbReference type="PANTHER" id="PTHR42693">
    <property type="entry name" value="ARYLSULFATASE FAMILY MEMBER"/>
    <property type="match status" value="1"/>
</dbReference>
<evidence type="ECO:0000256" key="4">
    <source>
        <dbReference type="ARBA" id="ARBA00022837"/>
    </source>
</evidence>
<evidence type="ECO:0000256" key="1">
    <source>
        <dbReference type="ARBA" id="ARBA00008779"/>
    </source>
</evidence>
<dbReference type="InterPro" id="IPR050738">
    <property type="entry name" value="Sulfatase"/>
</dbReference>
<evidence type="ECO:0000313" key="7">
    <source>
        <dbReference type="EMBL" id="MCM2371262.1"/>
    </source>
</evidence>
<dbReference type="EMBL" id="JAMQBK010000030">
    <property type="protein sequence ID" value="MCM2371262.1"/>
    <property type="molecule type" value="Genomic_DNA"/>
</dbReference>
<evidence type="ECO:0000256" key="3">
    <source>
        <dbReference type="ARBA" id="ARBA00022801"/>
    </source>
</evidence>
<feature type="signal peptide" evidence="5">
    <location>
        <begin position="1"/>
        <end position="28"/>
    </location>
</feature>
<evidence type="ECO:0000313" key="8">
    <source>
        <dbReference type="Proteomes" id="UP001202961"/>
    </source>
</evidence>
<protein>
    <submittedName>
        <fullName evidence="7">Sulfatase</fullName>
    </submittedName>
</protein>
<dbReference type="Pfam" id="PF00884">
    <property type="entry name" value="Sulfatase"/>
    <property type="match status" value="1"/>
</dbReference>
<name>A0ABT0U316_9BACT</name>
<gene>
    <name evidence="7" type="ORF">NB063_11660</name>
</gene>
<dbReference type="Proteomes" id="UP001202961">
    <property type="component" value="Unassembled WGS sequence"/>
</dbReference>
<dbReference type="PANTHER" id="PTHR42693:SF53">
    <property type="entry name" value="ENDO-4-O-SULFATASE"/>
    <property type="match status" value="1"/>
</dbReference>
<dbReference type="SUPFAM" id="SSF53649">
    <property type="entry name" value="Alkaline phosphatase-like"/>
    <property type="match status" value="1"/>
</dbReference>
<organism evidence="7 8">
    <name type="scientific">Aporhodopirellula aestuarii</name>
    <dbReference type="NCBI Taxonomy" id="2950107"/>
    <lineage>
        <taxon>Bacteria</taxon>
        <taxon>Pseudomonadati</taxon>
        <taxon>Planctomycetota</taxon>
        <taxon>Planctomycetia</taxon>
        <taxon>Pirellulales</taxon>
        <taxon>Pirellulaceae</taxon>
        <taxon>Aporhodopirellula</taxon>
    </lineage>
</organism>
<dbReference type="Gene3D" id="3.40.720.10">
    <property type="entry name" value="Alkaline Phosphatase, subunit A"/>
    <property type="match status" value="1"/>
</dbReference>
<feature type="domain" description="Sulfatase N-terminal" evidence="6">
    <location>
        <begin position="32"/>
        <end position="387"/>
    </location>
</feature>
<keyword evidence="8" id="KW-1185">Reference proteome</keyword>
<dbReference type="InterPro" id="IPR024607">
    <property type="entry name" value="Sulfatase_CS"/>
</dbReference>